<keyword evidence="5 14" id="KW-0728">SH3 domain</keyword>
<evidence type="ECO:0000256" key="4">
    <source>
        <dbReference type="ARBA" id="ARBA00012483"/>
    </source>
</evidence>
<dbReference type="GO" id="GO:0046330">
    <property type="term" value="P:positive regulation of JNK cascade"/>
    <property type="evidence" value="ECO:0007669"/>
    <property type="project" value="TreeGrafter"/>
</dbReference>
<comment type="catalytic activity">
    <reaction evidence="1">
        <text>S-ubiquitinyl-[E2 ubiquitin-conjugating enzyme]-L-cysteine + [acceptor protein]-L-lysine = [E2 ubiquitin-conjugating enzyme]-L-cysteine + N(6)-ubiquitinyl-[acceptor protein]-L-lysine.</text>
        <dbReference type="EC" id="2.3.2.27"/>
    </reaction>
</comment>
<dbReference type="GO" id="GO:0043066">
    <property type="term" value="P:negative regulation of apoptotic process"/>
    <property type="evidence" value="ECO:0007669"/>
    <property type="project" value="TreeGrafter"/>
</dbReference>
<sequence>MDDLLVLDLLLDCPVCLRKLDVTAKVLPCQHTFCQPCLQRLLKAKKDLRCPECHTPVFCNINELPANLLLVRLLEGIRGRQSLVRRNSLQRMGGLFAQESFKRNREQKPNFDPQYRISSKTMLPREGMPWAKALSNYKGRTPTDLTFNKGDIIVLHRQLDENWFHGEVNGDRGLIPASAVKVLHETEQPPALCKALYSFDLKDKDRGQNKNCLKFAKDDIISVIRRVDENWGEGKLGDKVGIFPLLFVELNDTAKQLLESNKSKQNNLNNTPSPTKKFQPKIKNSETATISRRIPEGRRKSPRQFSITNALNTFNKMVHSPIERQTPDISTPILISSSNPDVIVKSELLSNSPVQVNSTIHYFTATGSPLVAIPNSQQNILTNMYVVLHPHTAQSPEQLNLQKGEGIRILGKFQEGWLRGVSLMTGKTGIFPTHCVIPVYRKSSITQDMRPQYYPPNRNSSSASVSSQGSMSESGHNKTLRSFHVPSSMTDTLKKFPATSSGMISVSQRQRSSIKNGSTLQKNPQGNPLAVAITSSNRPSSTIVQPQLVFINGSHSGAPPSPESWSRQSYHSDTLSFANKGVDRRRYSAASLVFFEARDASSKSDTTAKSLTSAPPSILVKPDTPKGGSEKVKTVRFMNFSPPTLKRQSVQFPDRKNEQAVTVSTKQEETSAPAPQRTSSCSVQSEVKRAPTLRSMSNDPTQAAVSSPSRRASTDCTKRWSAIYQTQDVLSM</sequence>
<feature type="domain" description="SH3" evidence="16">
    <location>
        <begin position="380"/>
        <end position="441"/>
    </location>
</feature>
<evidence type="ECO:0000256" key="9">
    <source>
        <dbReference type="ARBA" id="ARBA00022771"/>
    </source>
</evidence>
<evidence type="ECO:0000256" key="13">
    <source>
        <dbReference type="PROSITE-ProRule" id="PRU00175"/>
    </source>
</evidence>
<dbReference type="Pfam" id="PF13923">
    <property type="entry name" value="zf-C3HC4_2"/>
    <property type="match status" value="1"/>
</dbReference>
<organism evidence="18 19">
    <name type="scientific">Leptobrachium leishanense</name>
    <name type="common">Leishan spiny toad</name>
    <dbReference type="NCBI Taxonomy" id="445787"/>
    <lineage>
        <taxon>Eukaryota</taxon>
        <taxon>Metazoa</taxon>
        <taxon>Chordata</taxon>
        <taxon>Craniata</taxon>
        <taxon>Vertebrata</taxon>
        <taxon>Euteleostomi</taxon>
        <taxon>Amphibia</taxon>
        <taxon>Batrachia</taxon>
        <taxon>Anura</taxon>
        <taxon>Pelobatoidea</taxon>
        <taxon>Megophryidae</taxon>
        <taxon>Leptobrachium</taxon>
    </lineage>
</organism>
<dbReference type="Gene3D" id="2.30.30.40">
    <property type="entry name" value="SH3 Domains"/>
    <property type="match status" value="3"/>
</dbReference>
<evidence type="ECO:0000256" key="8">
    <source>
        <dbReference type="ARBA" id="ARBA00022737"/>
    </source>
</evidence>
<dbReference type="InterPro" id="IPR001452">
    <property type="entry name" value="SH3_domain"/>
</dbReference>
<dbReference type="Ensembl" id="ENSLLET00000046662.1">
    <property type="protein sequence ID" value="ENSLLEP00000044868.1"/>
    <property type="gene ID" value="ENSLLEG00000028478.1"/>
</dbReference>
<proteinExistence type="inferred from homology"/>
<feature type="region of interest" description="Disordered" evidence="15">
    <location>
        <begin position="449"/>
        <end position="528"/>
    </location>
</feature>
<dbReference type="InterPro" id="IPR017907">
    <property type="entry name" value="Znf_RING_CS"/>
</dbReference>
<dbReference type="SUPFAM" id="SSF57850">
    <property type="entry name" value="RING/U-box"/>
    <property type="match status" value="1"/>
</dbReference>
<evidence type="ECO:0000256" key="15">
    <source>
        <dbReference type="SAM" id="MobiDB-lite"/>
    </source>
</evidence>
<dbReference type="GO" id="GO:0008157">
    <property type="term" value="F:protein phosphatase 1 binding"/>
    <property type="evidence" value="ECO:0007669"/>
    <property type="project" value="TreeGrafter"/>
</dbReference>
<keyword evidence="8" id="KW-0677">Repeat</keyword>
<gene>
    <name evidence="18" type="primary">SH3RF2</name>
</gene>
<dbReference type="Proteomes" id="UP000694569">
    <property type="component" value="Unplaced"/>
</dbReference>
<feature type="compositionally biased region" description="Polar residues" evidence="15">
    <location>
        <begin position="676"/>
        <end position="685"/>
    </location>
</feature>
<name>A0A8C5WKC7_9ANUR</name>
<feature type="compositionally biased region" description="Low complexity" evidence="15">
    <location>
        <begin position="460"/>
        <end position="474"/>
    </location>
</feature>
<evidence type="ECO:0000259" key="17">
    <source>
        <dbReference type="PROSITE" id="PS50089"/>
    </source>
</evidence>
<accession>A0A8C5WKC7</accession>
<feature type="compositionally biased region" description="Polar residues" evidence="15">
    <location>
        <begin position="498"/>
        <end position="526"/>
    </location>
</feature>
<dbReference type="PROSITE" id="PS50089">
    <property type="entry name" value="ZF_RING_2"/>
    <property type="match status" value="1"/>
</dbReference>
<dbReference type="GO" id="GO:0032436">
    <property type="term" value="P:positive regulation of proteasomal ubiquitin-dependent protein catabolic process"/>
    <property type="evidence" value="ECO:0007669"/>
    <property type="project" value="TreeGrafter"/>
</dbReference>
<evidence type="ECO:0000256" key="14">
    <source>
        <dbReference type="PROSITE-ProRule" id="PRU00192"/>
    </source>
</evidence>
<feature type="region of interest" description="Disordered" evidence="15">
    <location>
        <begin position="261"/>
        <end position="302"/>
    </location>
</feature>
<evidence type="ECO:0000256" key="10">
    <source>
        <dbReference type="ARBA" id="ARBA00022786"/>
    </source>
</evidence>
<keyword evidence="19" id="KW-1185">Reference proteome</keyword>
<dbReference type="PROSITE" id="PS50002">
    <property type="entry name" value="SH3"/>
    <property type="match status" value="3"/>
</dbReference>
<dbReference type="PANTHER" id="PTHR14167:SF60">
    <property type="entry name" value="E3 UBIQUITIN-PROTEIN LIGASE SH3RF2"/>
    <property type="match status" value="1"/>
</dbReference>
<feature type="region of interest" description="Disordered" evidence="15">
    <location>
        <begin position="603"/>
        <end position="630"/>
    </location>
</feature>
<feature type="domain" description="SH3" evidence="16">
    <location>
        <begin position="126"/>
        <end position="185"/>
    </location>
</feature>
<dbReference type="InterPro" id="IPR050384">
    <property type="entry name" value="Endophilin_SH3RF"/>
</dbReference>
<evidence type="ECO:0000256" key="12">
    <source>
        <dbReference type="ARBA" id="ARBA00022843"/>
    </source>
</evidence>
<reference evidence="18" key="2">
    <citation type="submission" date="2025-09" db="UniProtKB">
        <authorList>
            <consortium name="Ensembl"/>
        </authorList>
    </citation>
    <scope>IDENTIFICATION</scope>
</reference>
<dbReference type="GO" id="GO:0008270">
    <property type="term" value="F:zinc ion binding"/>
    <property type="evidence" value="ECO:0007669"/>
    <property type="project" value="UniProtKB-KW"/>
</dbReference>
<reference evidence="18" key="1">
    <citation type="submission" date="2025-08" db="UniProtKB">
        <authorList>
            <consortium name="Ensembl"/>
        </authorList>
    </citation>
    <scope>IDENTIFICATION</scope>
</reference>
<dbReference type="Pfam" id="PF00018">
    <property type="entry name" value="SH3_1"/>
    <property type="match status" value="2"/>
</dbReference>
<evidence type="ECO:0000256" key="1">
    <source>
        <dbReference type="ARBA" id="ARBA00000900"/>
    </source>
</evidence>
<evidence type="ECO:0000256" key="7">
    <source>
        <dbReference type="ARBA" id="ARBA00022723"/>
    </source>
</evidence>
<dbReference type="InterPro" id="IPR036028">
    <property type="entry name" value="SH3-like_dom_sf"/>
</dbReference>
<dbReference type="InterPro" id="IPR013083">
    <property type="entry name" value="Znf_RING/FYVE/PHD"/>
</dbReference>
<evidence type="ECO:0000313" key="19">
    <source>
        <dbReference type="Proteomes" id="UP000694569"/>
    </source>
</evidence>
<evidence type="ECO:0000256" key="5">
    <source>
        <dbReference type="ARBA" id="ARBA00022443"/>
    </source>
</evidence>
<keyword evidence="9 13" id="KW-0863">Zinc-finger</keyword>
<dbReference type="InterPro" id="IPR001841">
    <property type="entry name" value="Znf_RING"/>
</dbReference>
<feature type="compositionally biased region" description="Polar residues" evidence="15">
    <location>
        <begin position="603"/>
        <end position="615"/>
    </location>
</feature>
<evidence type="ECO:0000256" key="2">
    <source>
        <dbReference type="ARBA" id="ARBA00004906"/>
    </source>
</evidence>
<evidence type="ECO:0000256" key="11">
    <source>
        <dbReference type="ARBA" id="ARBA00022833"/>
    </source>
</evidence>
<feature type="domain" description="RING-type" evidence="17">
    <location>
        <begin position="13"/>
        <end position="54"/>
    </location>
</feature>
<dbReference type="SMART" id="SM00184">
    <property type="entry name" value="RING"/>
    <property type="match status" value="1"/>
</dbReference>
<feature type="region of interest" description="Disordered" evidence="15">
    <location>
        <begin position="645"/>
        <end position="715"/>
    </location>
</feature>
<dbReference type="FunFam" id="2.30.30.40:FF:000063">
    <property type="entry name" value="Putative E3 ubiquitin-protein ligase SH3RF1"/>
    <property type="match status" value="1"/>
</dbReference>
<feature type="domain" description="SH3" evidence="16">
    <location>
        <begin position="188"/>
        <end position="253"/>
    </location>
</feature>
<dbReference type="OrthoDB" id="2163411at2759"/>
<dbReference type="EC" id="2.3.2.27" evidence="4"/>
<keyword evidence="12" id="KW-0832">Ubl conjugation</keyword>
<dbReference type="GO" id="GO:0061630">
    <property type="term" value="F:ubiquitin protein ligase activity"/>
    <property type="evidence" value="ECO:0007669"/>
    <property type="project" value="UniProtKB-EC"/>
</dbReference>
<keyword evidence="6" id="KW-0808">Transferase</keyword>
<evidence type="ECO:0000256" key="3">
    <source>
        <dbReference type="ARBA" id="ARBA00008649"/>
    </source>
</evidence>
<dbReference type="GO" id="GO:0005654">
    <property type="term" value="C:nucleoplasm"/>
    <property type="evidence" value="ECO:0007669"/>
    <property type="project" value="TreeGrafter"/>
</dbReference>
<keyword evidence="10" id="KW-0833">Ubl conjugation pathway</keyword>
<dbReference type="GeneTree" id="ENSGT00940000160067"/>
<feature type="compositionally biased region" description="Polar residues" evidence="15">
    <location>
        <begin position="261"/>
        <end position="276"/>
    </location>
</feature>
<dbReference type="PANTHER" id="PTHR14167">
    <property type="entry name" value="SH3 DOMAIN-CONTAINING"/>
    <property type="match status" value="1"/>
</dbReference>
<feature type="compositionally biased region" description="Polar residues" evidence="15">
    <location>
        <begin position="694"/>
        <end position="711"/>
    </location>
</feature>
<protein>
    <recommendedName>
        <fullName evidence="4">RING-type E3 ubiquitin transferase</fullName>
        <ecNumber evidence="4">2.3.2.27</ecNumber>
    </recommendedName>
</protein>
<evidence type="ECO:0000259" key="16">
    <source>
        <dbReference type="PROSITE" id="PS50002"/>
    </source>
</evidence>
<evidence type="ECO:0000256" key="6">
    <source>
        <dbReference type="ARBA" id="ARBA00022679"/>
    </source>
</evidence>
<comment type="pathway">
    <text evidence="2">Protein modification; protein ubiquitination.</text>
</comment>
<dbReference type="FunFam" id="3.30.40.10:FF:000077">
    <property type="entry name" value="E3 ubiquitin-protein ligase SH3RF1 isoform X1"/>
    <property type="match status" value="1"/>
</dbReference>
<dbReference type="Gene3D" id="3.30.40.10">
    <property type="entry name" value="Zinc/RING finger domain, C3HC4 (zinc finger)"/>
    <property type="match status" value="1"/>
</dbReference>
<dbReference type="Pfam" id="PF07653">
    <property type="entry name" value="SH3_2"/>
    <property type="match status" value="1"/>
</dbReference>
<keyword evidence="11" id="KW-0862">Zinc</keyword>
<dbReference type="PROSITE" id="PS00518">
    <property type="entry name" value="ZF_RING_1"/>
    <property type="match status" value="1"/>
</dbReference>
<comment type="similarity">
    <text evidence="3">Belongs to the SH3RF family.</text>
</comment>
<dbReference type="AlphaFoldDB" id="A0A8C5WKC7"/>
<evidence type="ECO:0000313" key="18">
    <source>
        <dbReference type="Ensembl" id="ENSLLEP00000044868.1"/>
    </source>
</evidence>
<dbReference type="SMART" id="SM00326">
    <property type="entry name" value="SH3"/>
    <property type="match status" value="3"/>
</dbReference>
<dbReference type="SUPFAM" id="SSF50044">
    <property type="entry name" value="SH3-domain"/>
    <property type="match status" value="3"/>
</dbReference>
<keyword evidence="7" id="KW-0479">Metal-binding</keyword>
<dbReference type="GO" id="GO:0016567">
    <property type="term" value="P:protein ubiquitination"/>
    <property type="evidence" value="ECO:0007669"/>
    <property type="project" value="TreeGrafter"/>
</dbReference>